<dbReference type="Proteomes" id="UP000736335">
    <property type="component" value="Unassembled WGS sequence"/>
</dbReference>
<proteinExistence type="predicted"/>
<keyword evidence="3" id="KW-1185">Reference proteome</keyword>
<evidence type="ECO:0000313" key="3">
    <source>
        <dbReference type="Proteomes" id="UP000736335"/>
    </source>
</evidence>
<reference evidence="2" key="2">
    <citation type="submission" date="2020-11" db="EMBL/GenBank/DDBJ databases">
        <authorList>
            <consortium name="DOE Joint Genome Institute"/>
            <person name="Kuo A."/>
            <person name="Miyauchi S."/>
            <person name="Kiss E."/>
            <person name="Drula E."/>
            <person name="Kohler A."/>
            <person name="Sanchez-Garcia M."/>
            <person name="Andreopoulos B."/>
            <person name="Barry K.W."/>
            <person name="Bonito G."/>
            <person name="Buee M."/>
            <person name="Carver A."/>
            <person name="Chen C."/>
            <person name="Cichocki N."/>
            <person name="Clum A."/>
            <person name="Culley D."/>
            <person name="Crous P.W."/>
            <person name="Fauchery L."/>
            <person name="Girlanda M."/>
            <person name="Hayes R."/>
            <person name="Keri Z."/>
            <person name="Labutti K."/>
            <person name="Lipzen A."/>
            <person name="Lombard V."/>
            <person name="Magnuson J."/>
            <person name="Maillard F."/>
            <person name="Morin E."/>
            <person name="Murat C."/>
            <person name="Nolan M."/>
            <person name="Ohm R."/>
            <person name="Pangilinan J."/>
            <person name="Pereira M."/>
            <person name="Perotto S."/>
            <person name="Peter M."/>
            <person name="Riley R."/>
            <person name="Sitrit Y."/>
            <person name="Stielow B."/>
            <person name="Szollosi G."/>
            <person name="Zifcakova L."/>
            <person name="Stursova M."/>
            <person name="Spatafora J.W."/>
            <person name="Tedersoo L."/>
            <person name="Vaario L.-M."/>
            <person name="Yamada A."/>
            <person name="Yan M."/>
            <person name="Wang P."/>
            <person name="Xu J."/>
            <person name="Bruns T."/>
            <person name="Baldrian P."/>
            <person name="Vilgalys R."/>
            <person name="Henrissat B."/>
            <person name="Grigoriev I.V."/>
            <person name="Hibbett D."/>
            <person name="Nagy L.G."/>
            <person name="Martin F.M."/>
        </authorList>
    </citation>
    <scope>NUCLEOTIDE SEQUENCE</scope>
    <source>
        <strain evidence="2">UH-Tt-Lm1</strain>
    </source>
</reference>
<evidence type="ECO:0000256" key="1">
    <source>
        <dbReference type="SAM" id="MobiDB-lite"/>
    </source>
</evidence>
<gene>
    <name evidence="2" type="ORF">BJ322DRAFT_1022596</name>
</gene>
<dbReference type="OrthoDB" id="2688210at2759"/>
<organism evidence="2 3">
    <name type="scientific">Thelephora terrestris</name>
    <dbReference type="NCBI Taxonomy" id="56493"/>
    <lineage>
        <taxon>Eukaryota</taxon>
        <taxon>Fungi</taxon>
        <taxon>Dikarya</taxon>
        <taxon>Basidiomycota</taxon>
        <taxon>Agaricomycotina</taxon>
        <taxon>Agaricomycetes</taxon>
        <taxon>Thelephorales</taxon>
        <taxon>Thelephoraceae</taxon>
        <taxon>Thelephora</taxon>
    </lineage>
</organism>
<dbReference type="AlphaFoldDB" id="A0A9P6L487"/>
<comment type="caution">
    <text evidence="2">The sequence shown here is derived from an EMBL/GenBank/DDBJ whole genome shotgun (WGS) entry which is preliminary data.</text>
</comment>
<dbReference type="EMBL" id="WIUZ02000012">
    <property type="protein sequence ID" value="KAF9782113.1"/>
    <property type="molecule type" value="Genomic_DNA"/>
</dbReference>
<sequence length="206" mass="22896">MQLVDPTAETEPDYESAVWDAARNAIIAGGKTPEEAIGILREGWRAQHDGALKEWNEHLQRQQEEENKRERGQADLSVGEQNTEPDVPEWINKPTPSFLDIKPARNILKRLEKKEFIELWYFTAEGCKETSAADLNTPDNLLGLLNTGTGFALHAMGAPTSSKVIQDEDLSWNQLTEAKTRLVGCMKACGVATSNLPFSNSFLLVT</sequence>
<name>A0A9P6L487_9AGAM</name>
<evidence type="ECO:0000313" key="2">
    <source>
        <dbReference type="EMBL" id="KAF9782113.1"/>
    </source>
</evidence>
<accession>A0A9P6L487</accession>
<reference evidence="2" key="1">
    <citation type="journal article" date="2020" name="Nat. Commun.">
        <title>Large-scale genome sequencing of mycorrhizal fungi provides insights into the early evolution of symbiotic traits.</title>
        <authorList>
            <person name="Miyauchi S."/>
            <person name="Kiss E."/>
            <person name="Kuo A."/>
            <person name="Drula E."/>
            <person name="Kohler A."/>
            <person name="Sanchez-Garcia M."/>
            <person name="Morin E."/>
            <person name="Andreopoulos B."/>
            <person name="Barry K.W."/>
            <person name="Bonito G."/>
            <person name="Buee M."/>
            <person name="Carver A."/>
            <person name="Chen C."/>
            <person name="Cichocki N."/>
            <person name="Clum A."/>
            <person name="Culley D."/>
            <person name="Crous P.W."/>
            <person name="Fauchery L."/>
            <person name="Girlanda M."/>
            <person name="Hayes R.D."/>
            <person name="Keri Z."/>
            <person name="LaButti K."/>
            <person name="Lipzen A."/>
            <person name="Lombard V."/>
            <person name="Magnuson J."/>
            <person name="Maillard F."/>
            <person name="Murat C."/>
            <person name="Nolan M."/>
            <person name="Ohm R.A."/>
            <person name="Pangilinan J."/>
            <person name="Pereira M.F."/>
            <person name="Perotto S."/>
            <person name="Peter M."/>
            <person name="Pfister S."/>
            <person name="Riley R."/>
            <person name="Sitrit Y."/>
            <person name="Stielow J.B."/>
            <person name="Szollosi G."/>
            <person name="Zifcakova L."/>
            <person name="Stursova M."/>
            <person name="Spatafora J.W."/>
            <person name="Tedersoo L."/>
            <person name="Vaario L.M."/>
            <person name="Yamada A."/>
            <person name="Yan M."/>
            <person name="Wang P."/>
            <person name="Xu J."/>
            <person name="Bruns T."/>
            <person name="Baldrian P."/>
            <person name="Vilgalys R."/>
            <person name="Dunand C."/>
            <person name="Henrissat B."/>
            <person name="Grigoriev I.V."/>
            <person name="Hibbett D."/>
            <person name="Nagy L.G."/>
            <person name="Martin F.M."/>
        </authorList>
    </citation>
    <scope>NUCLEOTIDE SEQUENCE</scope>
    <source>
        <strain evidence="2">UH-Tt-Lm1</strain>
    </source>
</reference>
<feature type="region of interest" description="Disordered" evidence="1">
    <location>
        <begin position="60"/>
        <end position="91"/>
    </location>
</feature>
<feature type="compositionally biased region" description="Basic and acidic residues" evidence="1">
    <location>
        <begin position="60"/>
        <end position="73"/>
    </location>
</feature>
<protein>
    <submittedName>
        <fullName evidence="2">Uncharacterized protein</fullName>
    </submittedName>
</protein>